<keyword evidence="3" id="KW-1185">Reference proteome</keyword>
<protein>
    <submittedName>
        <fullName evidence="2">Uncharacterized protein</fullName>
    </submittedName>
</protein>
<feature type="compositionally biased region" description="Low complexity" evidence="1">
    <location>
        <begin position="238"/>
        <end position="247"/>
    </location>
</feature>
<feature type="compositionally biased region" description="Basic and acidic residues" evidence="1">
    <location>
        <begin position="196"/>
        <end position="213"/>
    </location>
</feature>
<feature type="compositionally biased region" description="Polar residues" evidence="1">
    <location>
        <begin position="68"/>
        <end position="82"/>
    </location>
</feature>
<feature type="compositionally biased region" description="Polar residues" evidence="1">
    <location>
        <begin position="214"/>
        <end position="224"/>
    </location>
</feature>
<feature type="compositionally biased region" description="Low complexity" evidence="1">
    <location>
        <begin position="135"/>
        <end position="150"/>
    </location>
</feature>
<dbReference type="InParanoid" id="A0A2G5CX32"/>
<dbReference type="EMBL" id="KZ305051">
    <property type="protein sequence ID" value="PIA35831.1"/>
    <property type="molecule type" value="Genomic_DNA"/>
</dbReference>
<evidence type="ECO:0000313" key="3">
    <source>
        <dbReference type="Proteomes" id="UP000230069"/>
    </source>
</evidence>
<accession>A0A2G5CX32</accession>
<name>A0A2G5CX32_AQUCA</name>
<evidence type="ECO:0000313" key="2">
    <source>
        <dbReference type="EMBL" id="PIA35831.1"/>
    </source>
</evidence>
<feature type="compositionally biased region" description="Pro residues" evidence="1">
    <location>
        <begin position="10"/>
        <end position="41"/>
    </location>
</feature>
<sequence length="286" mass="30778">MIASITTSSPPSPSPPSSLPPPPPSPSPSPPPPPPTLPPPLIQELRNKEESLTPPSSSSPTPPPLSLQEQTDSLFTGQTNVLAQEPPLKPYHHFNSTTTSSSSSTLQPPIATKTHNQELGGFSDQERRSIVEENPSSSITSSTTTPPLSLQERSTFQRSTSNLQATLIDMKENPSSSTPKPSHSFFKPPTPAKPSLSDDLHTPLLQKESKEQTDSLFKGQTNVLAQEPPLKPYHHFNSTTTPSSFSTPQPPIPTNARTPNQELGGFSVQESNVEESLGINEPNIVR</sequence>
<dbReference type="Proteomes" id="UP000230069">
    <property type="component" value="Unassembled WGS sequence"/>
</dbReference>
<gene>
    <name evidence="2" type="ORF">AQUCO_03400019v1</name>
</gene>
<reference evidence="2 3" key="1">
    <citation type="submission" date="2017-09" db="EMBL/GenBank/DDBJ databases">
        <title>WGS assembly of Aquilegia coerulea Goldsmith.</title>
        <authorList>
            <person name="Hodges S."/>
            <person name="Kramer E."/>
            <person name="Nordborg M."/>
            <person name="Tomkins J."/>
            <person name="Borevitz J."/>
            <person name="Derieg N."/>
            <person name="Yan J."/>
            <person name="Mihaltcheva S."/>
            <person name="Hayes R.D."/>
            <person name="Rokhsar D."/>
        </authorList>
    </citation>
    <scope>NUCLEOTIDE SEQUENCE [LARGE SCALE GENOMIC DNA]</scope>
    <source>
        <strain evidence="3">cv. Goldsmith</strain>
    </source>
</reference>
<feature type="region of interest" description="Disordered" evidence="1">
    <location>
        <begin position="1"/>
        <end position="263"/>
    </location>
</feature>
<proteinExistence type="predicted"/>
<dbReference type="AlphaFoldDB" id="A0A2G5CX32"/>
<feature type="compositionally biased region" description="Low complexity" evidence="1">
    <location>
        <begin position="96"/>
        <end position="105"/>
    </location>
</feature>
<organism evidence="2 3">
    <name type="scientific">Aquilegia coerulea</name>
    <name type="common">Rocky mountain columbine</name>
    <dbReference type="NCBI Taxonomy" id="218851"/>
    <lineage>
        <taxon>Eukaryota</taxon>
        <taxon>Viridiplantae</taxon>
        <taxon>Streptophyta</taxon>
        <taxon>Embryophyta</taxon>
        <taxon>Tracheophyta</taxon>
        <taxon>Spermatophyta</taxon>
        <taxon>Magnoliopsida</taxon>
        <taxon>Ranunculales</taxon>
        <taxon>Ranunculaceae</taxon>
        <taxon>Thalictroideae</taxon>
        <taxon>Aquilegia</taxon>
    </lineage>
</organism>
<evidence type="ECO:0000256" key="1">
    <source>
        <dbReference type="SAM" id="MobiDB-lite"/>
    </source>
</evidence>
<feature type="compositionally biased region" description="Polar residues" evidence="1">
    <location>
        <begin position="151"/>
        <end position="165"/>
    </location>
</feature>